<comment type="subcellular location">
    <subcellularLocation>
        <location evidence="1">Nucleus</location>
    </subcellularLocation>
</comment>
<proteinExistence type="predicted"/>
<dbReference type="STRING" id="104452.A0A0L7KRS5"/>
<reference evidence="4 5" key="1">
    <citation type="journal article" date="2015" name="Genome Biol. Evol.">
        <title>The genome of winter moth (Operophtera brumata) provides a genomic perspective on sexual dimorphism and phenology.</title>
        <authorList>
            <person name="Derks M.F."/>
            <person name="Smit S."/>
            <person name="Salis L."/>
            <person name="Schijlen E."/>
            <person name="Bossers A."/>
            <person name="Mateman C."/>
            <person name="Pijl A.S."/>
            <person name="de Ridder D."/>
            <person name="Groenen M.A."/>
            <person name="Visser M.E."/>
            <person name="Megens H.J."/>
        </authorList>
    </citation>
    <scope>NUCLEOTIDE SEQUENCE [LARGE SCALE GENOMIC DNA]</scope>
    <source>
        <strain evidence="4">WM2013NL</strain>
        <tissue evidence="4">Head and thorax</tissue>
    </source>
</reference>
<protein>
    <submittedName>
        <fullName evidence="4">Transposable element Tcb2 transposase</fullName>
    </submittedName>
</protein>
<dbReference type="AlphaFoldDB" id="A0A0L7KRS5"/>
<accession>A0A0L7KRS5</accession>
<dbReference type="InterPro" id="IPR009057">
    <property type="entry name" value="Homeodomain-like_sf"/>
</dbReference>
<evidence type="ECO:0000313" key="5">
    <source>
        <dbReference type="Proteomes" id="UP000037510"/>
    </source>
</evidence>
<dbReference type="GO" id="GO:0005634">
    <property type="term" value="C:nucleus"/>
    <property type="evidence" value="ECO:0007669"/>
    <property type="project" value="UniProtKB-SubCell"/>
</dbReference>
<evidence type="ECO:0000259" key="3">
    <source>
        <dbReference type="Pfam" id="PF01498"/>
    </source>
</evidence>
<comment type="caution">
    <text evidence="4">The sequence shown here is derived from an EMBL/GenBank/DDBJ whole genome shotgun (WGS) entry which is preliminary data.</text>
</comment>
<evidence type="ECO:0000313" key="4">
    <source>
        <dbReference type="EMBL" id="KOB66002.1"/>
    </source>
</evidence>
<sequence>MPLSPDECARIMTFLKLGIGMHHTARMMGVTLRTVQKVKRSYEETGNHLRRPGNGKPRCTSTQEDRYIVSTVLRNRHLSIVEVQQQLLQTRRDYISDSTVRRRLAEANLKPQRPASSPQLEIELRVARLRYAREHLQWDLEEWSRILFTDESPF</sequence>
<evidence type="ECO:0000256" key="2">
    <source>
        <dbReference type="SAM" id="MobiDB-lite"/>
    </source>
</evidence>
<dbReference type="InterPro" id="IPR002492">
    <property type="entry name" value="Transposase_Tc1-like"/>
</dbReference>
<evidence type="ECO:0000256" key="1">
    <source>
        <dbReference type="ARBA" id="ARBA00004123"/>
    </source>
</evidence>
<dbReference type="GO" id="GO:0006313">
    <property type="term" value="P:DNA transposition"/>
    <property type="evidence" value="ECO:0007669"/>
    <property type="project" value="InterPro"/>
</dbReference>
<keyword evidence="5" id="KW-1185">Reference proteome</keyword>
<feature type="domain" description="Transposase Tc1-like" evidence="3">
    <location>
        <begin position="65"/>
        <end position="136"/>
    </location>
</feature>
<dbReference type="Pfam" id="PF01498">
    <property type="entry name" value="HTH_Tnp_Tc3_2"/>
    <property type="match status" value="1"/>
</dbReference>
<feature type="region of interest" description="Disordered" evidence="2">
    <location>
        <begin position="42"/>
        <end position="61"/>
    </location>
</feature>
<dbReference type="InterPro" id="IPR036397">
    <property type="entry name" value="RNaseH_sf"/>
</dbReference>
<gene>
    <name evidence="4" type="ORF">OBRU01_21973</name>
</gene>
<dbReference type="GO" id="GO:0003677">
    <property type="term" value="F:DNA binding"/>
    <property type="evidence" value="ECO:0007669"/>
    <property type="project" value="InterPro"/>
</dbReference>
<organism evidence="4 5">
    <name type="scientific">Operophtera brumata</name>
    <name type="common">Winter moth</name>
    <name type="synonym">Phalaena brumata</name>
    <dbReference type="NCBI Taxonomy" id="104452"/>
    <lineage>
        <taxon>Eukaryota</taxon>
        <taxon>Metazoa</taxon>
        <taxon>Ecdysozoa</taxon>
        <taxon>Arthropoda</taxon>
        <taxon>Hexapoda</taxon>
        <taxon>Insecta</taxon>
        <taxon>Pterygota</taxon>
        <taxon>Neoptera</taxon>
        <taxon>Endopterygota</taxon>
        <taxon>Lepidoptera</taxon>
        <taxon>Glossata</taxon>
        <taxon>Ditrysia</taxon>
        <taxon>Geometroidea</taxon>
        <taxon>Geometridae</taxon>
        <taxon>Larentiinae</taxon>
        <taxon>Operophtera</taxon>
    </lineage>
</organism>
<dbReference type="GO" id="GO:0015074">
    <property type="term" value="P:DNA integration"/>
    <property type="evidence" value="ECO:0007669"/>
    <property type="project" value="InterPro"/>
</dbReference>
<dbReference type="Proteomes" id="UP000037510">
    <property type="component" value="Unassembled WGS sequence"/>
</dbReference>
<name>A0A0L7KRS5_OPEBR</name>
<dbReference type="SUPFAM" id="SSF46689">
    <property type="entry name" value="Homeodomain-like"/>
    <property type="match status" value="1"/>
</dbReference>
<dbReference type="Gene3D" id="3.30.420.10">
    <property type="entry name" value="Ribonuclease H-like superfamily/Ribonuclease H"/>
    <property type="match status" value="1"/>
</dbReference>
<dbReference type="EMBL" id="JTDY01006449">
    <property type="protein sequence ID" value="KOB66002.1"/>
    <property type="molecule type" value="Genomic_DNA"/>
</dbReference>